<reference evidence="2 3" key="1">
    <citation type="submission" date="2024-01" db="EMBL/GenBank/DDBJ databases">
        <title>Seven novel Bacillus-like species.</title>
        <authorList>
            <person name="Liu G."/>
        </authorList>
    </citation>
    <scope>NUCLEOTIDE SEQUENCE [LARGE SCALE GENOMIC DNA]</scope>
    <source>
        <strain evidence="2 3">FJAT-51614</strain>
    </source>
</reference>
<keyword evidence="3" id="KW-1185">Reference proteome</keyword>
<dbReference type="RefSeq" id="WP_336497978.1">
    <property type="nucleotide sequence ID" value="NZ_JBAWSY010000008.1"/>
</dbReference>
<proteinExistence type="predicted"/>
<evidence type="ECO:0000256" key="1">
    <source>
        <dbReference type="SAM" id="Phobius"/>
    </source>
</evidence>
<comment type="caution">
    <text evidence="2">The sequence shown here is derived from an EMBL/GenBank/DDBJ whole genome shotgun (WGS) entry which is preliminary data.</text>
</comment>
<dbReference type="EMBL" id="JBAWSY010000008">
    <property type="protein sequence ID" value="MEI4770420.1"/>
    <property type="molecule type" value="Genomic_DNA"/>
</dbReference>
<dbReference type="Pfam" id="PF04070">
    <property type="entry name" value="DUF378"/>
    <property type="match status" value="1"/>
</dbReference>
<keyword evidence="1" id="KW-1133">Transmembrane helix</keyword>
<keyword evidence="1" id="KW-0812">Transmembrane</keyword>
<dbReference type="Proteomes" id="UP001364890">
    <property type="component" value="Unassembled WGS sequence"/>
</dbReference>
<dbReference type="InterPro" id="IPR007211">
    <property type="entry name" value="DUF378"/>
</dbReference>
<dbReference type="PANTHER" id="PTHR37304">
    <property type="entry name" value="MEMBRANE PROTEIN-RELATED"/>
    <property type="match status" value="1"/>
</dbReference>
<organism evidence="2 3">
    <name type="scientific">Psychrobacillus mangrovi</name>
    <dbReference type="NCBI Taxonomy" id="3117745"/>
    <lineage>
        <taxon>Bacteria</taxon>
        <taxon>Bacillati</taxon>
        <taxon>Bacillota</taxon>
        <taxon>Bacilli</taxon>
        <taxon>Bacillales</taxon>
        <taxon>Bacillaceae</taxon>
        <taxon>Psychrobacillus</taxon>
    </lineage>
</organism>
<protein>
    <submittedName>
        <fullName evidence="2">DUF378 domain-containing protein</fullName>
    </submittedName>
</protein>
<feature type="transmembrane region" description="Helical" evidence="1">
    <location>
        <begin position="45"/>
        <end position="63"/>
    </location>
</feature>
<keyword evidence="1" id="KW-0472">Membrane</keyword>
<evidence type="ECO:0000313" key="3">
    <source>
        <dbReference type="Proteomes" id="UP001364890"/>
    </source>
</evidence>
<evidence type="ECO:0000313" key="2">
    <source>
        <dbReference type="EMBL" id="MEI4770420.1"/>
    </source>
</evidence>
<gene>
    <name evidence="2" type="ORF">WAX74_12310</name>
</gene>
<name>A0ABU8F623_9BACI</name>
<accession>A0ABU8F623</accession>
<sequence length="115" mass="12943">MKTIHRIALVLVIIGAINWGLIGFFRYDLVASIFGGQTAGISRVIYALVGISGLICIPLLFEAHKEVEAERSRTQGYNNLKYETEFSDEADFTDIREYNKNNSNNSNNNNNNKQV</sequence>
<feature type="transmembrane region" description="Helical" evidence="1">
    <location>
        <begin position="7"/>
        <end position="25"/>
    </location>
</feature>
<dbReference type="PANTHER" id="PTHR37304:SF1">
    <property type="entry name" value="MEMBRANE PROTEIN"/>
    <property type="match status" value="1"/>
</dbReference>